<evidence type="ECO:0000313" key="2">
    <source>
        <dbReference type="Proteomes" id="UP001178303"/>
    </source>
</evidence>
<dbReference type="AlphaFoldDB" id="A0AA95LZB5"/>
<dbReference type="Proteomes" id="UP001178303">
    <property type="component" value="Chromosome"/>
</dbReference>
<accession>A0AA95LZB5</accession>
<organism evidence="1 2">
    <name type="scientific">Bacillus wiedmannii</name>
    <dbReference type="NCBI Taxonomy" id="1890302"/>
    <lineage>
        <taxon>Bacteria</taxon>
        <taxon>Bacillati</taxon>
        <taxon>Bacillota</taxon>
        <taxon>Bacilli</taxon>
        <taxon>Bacillales</taxon>
        <taxon>Bacillaceae</taxon>
        <taxon>Bacillus</taxon>
        <taxon>Bacillus cereus group</taxon>
    </lineage>
</organism>
<gene>
    <name evidence="1" type="ORF">QNH45_12845</name>
</gene>
<reference evidence="1" key="1">
    <citation type="submission" date="2023-05" db="EMBL/GenBank/DDBJ databases">
        <title>Comparative genomics of Bacillaceae isolates and their secondary metabolite potential.</title>
        <authorList>
            <person name="Song L."/>
            <person name="Nielsen L.J."/>
            <person name="Mohite O."/>
            <person name="Xu X."/>
            <person name="Weber T."/>
            <person name="Kovacs A.T."/>
        </authorList>
    </citation>
    <scope>NUCLEOTIDE SEQUENCE</scope>
    <source>
        <strain evidence="1">LN15</strain>
    </source>
</reference>
<protein>
    <submittedName>
        <fullName evidence="1">Uncharacterized protein</fullName>
    </submittedName>
</protein>
<name>A0AA95LZB5_9BACI</name>
<proteinExistence type="predicted"/>
<dbReference type="RefSeq" id="WP_283886032.1">
    <property type="nucleotide sequence ID" value="NZ_CP126099.1"/>
</dbReference>
<evidence type="ECO:0000313" key="1">
    <source>
        <dbReference type="EMBL" id="WHY31611.1"/>
    </source>
</evidence>
<sequence>MGHLTKEKSEMIVVEKRMESLLKKVYQGDKEALEKLNKIKKAMVSN</sequence>
<dbReference type="EMBL" id="CP126099">
    <property type="protein sequence ID" value="WHY31611.1"/>
    <property type="molecule type" value="Genomic_DNA"/>
</dbReference>